<evidence type="ECO:0000313" key="2">
    <source>
        <dbReference type="Proteomes" id="UP000249915"/>
    </source>
</evidence>
<dbReference type="RefSeq" id="WP_112283984.1">
    <property type="nucleotide sequence ID" value="NZ_MASW01000006.1"/>
</dbReference>
<gene>
    <name evidence="1" type="ORF">BAY60_25475</name>
</gene>
<dbReference type="Proteomes" id="UP000249915">
    <property type="component" value="Unassembled WGS sequence"/>
</dbReference>
<proteinExistence type="predicted"/>
<organism evidence="1 2">
    <name type="scientific">Prauserella muralis</name>
    <dbReference type="NCBI Taxonomy" id="588067"/>
    <lineage>
        <taxon>Bacteria</taxon>
        <taxon>Bacillati</taxon>
        <taxon>Actinomycetota</taxon>
        <taxon>Actinomycetes</taxon>
        <taxon>Pseudonocardiales</taxon>
        <taxon>Pseudonocardiaceae</taxon>
        <taxon>Prauserella</taxon>
    </lineage>
</organism>
<name>A0A2V4AKN5_9PSEU</name>
<dbReference type="AlphaFoldDB" id="A0A2V4AKN5"/>
<evidence type="ECO:0000313" key="1">
    <source>
        <dbReference type="EMBL" id="PXY20858.1"/>
    </source>
</evidence>
<reference evidence="1 2" key="1">
    <citation type="submission" date="2016-07" db="EMBL/GenBank/DDBJ databases">
        <title>Draft genome sequence of Prauserella muralis DSM 45305, isolated from a mould-covered wall in an indoor environment.</title>
        <authorList>
            <person name="Ruckert C."/>
            <person name="Albersmeier A."/>
            <person name="Jiang C.-L."/>
            <person name="Jiang Y."/>
            <person name="Kalinowski J."/>
            <person name="Schneider O."/>
            <person name="Winkler A."/>
            <person name="Zotchev S.B."/>
        </authorList>
    </citation>
    <scope>NUCLEOTIDE SEQUENCE [LARGE SCALE GENOMIC DNA]</scope>
    <source>
        <strain evidence="1 2">DSM 45305</strain>
    </source>
</reference>
<sequence length="236" mass="25546">MTDNVIGPKPADAKWKLGGVEYATEAEAEAARETLARHGVHGRRVEAPAPGPTCPTPWAVDRQAVRDADGRYLFRVDGEATLSTAVDAAVAAAIVAAVNEKFGTPAEPTRYKWVNATTPGGAYFEVGDGTRAVYAQTRAAAESKLRRGVPSRRVSELPGTGWRRVAEEPARSEPRTFDVGAVRHLPTEVWMFRTADGDLCDRVSETRAVYRSGDYRGGEVDLFASCERPVTEVLDS</sequence>
<keyword evidence="2" id="KW-1185">Reference proteome</keyword>
<protein>
    <submittedName>
        <fullName evidence="1">Uncharacterized protein</fullName>
    </submittedName>
</protein>
<comment type="caution">
    <text evidence="1">The sequence shown here is derived from an EMBL/GenBank/DDBJ whole genome shotgun (WGS) entry which is preliminary data.</text>
</comment>
<accession>A0A2V4AKN5</accession>
<dbReference type="EMBL" id="MASW01000006">
    <property type="protein sequence ID" value="PXY20858.1"/>
    <property type="molecule type" value="Genomic_DNA"/>
</dbReference>